<dbReference type="InterPro" id="IPR051056">
    <property type="entry name" value="Glycosyl_Hydrolase_73"/>
</dbReference>
<feature type="domain" description="Mannosyl-glycoprotein endo-beta-N-acetylglucosamidase-like" evidence="3">
    <location>
        <begin position="200"/>
        <end position="357"/>
    </location>
</feature>
<dbReference type="RefSeq" id="WP_281894600.1">
    <property type="nucleotide sequence ID" value="NZ_BSDI01000008.1"/>
</dbReference>
<evidence type="ECO:0000259" key="3">
    <source>
        <dbReference type="SMART" id="SM00047"/>
    </source>
</evidence>
<feature type="chain" id="PRO_5046063922" description="Mannosyl-glycoprotein endo-beta-N-acetylglucosamidase-like domain-containing protein" evidence="2">
    <location>
        <begin position="26"/>
        <end position="358"/>
    </location>
</feature>
<keyword evidence="5" id="KW-1185">Reference proteome</keyword>
<dbReference type="InterPro" id="IPR002901">
    <property type="entry name" value="MGlyc_endo_b_GlcNAc-like_dom"/>
</dbReference>
<evidence type="ECO:0000256" key="2">
    <source>
        <dbReference type="SAM" id="SignalP"/>
    </source>
</evidence>
<dbReference type="SMART" id="SM00047">
    <property type="entry name" value="LYZ2"/>
    <property type="match status" value="1"/>
</dbReference>
<dbReference type="NCBIfam" id="NF038016">
    <property type="entry name" value="sporang_Gsm"/>
    <property type="match status" value="1"/>
</dbReference>
<sequence>MVGVRSGVIVVVLVAGVSVAPAAQAAGAIPTVRSGGTGLNMRVGASTADAVAGRLGEGARLAVTCQVYGELIAGTQGRTPMWNRLSNGRYVADAFVRWTPGRPWVHWCGPRGAVLPTVRTGVGPLNVRSGPGTRFGQVGRLAEGRVMAVECQVWGELVTGKVRRSAAWNRLPGNRYVADAYTVWSPHLPTLPWCGQQAPSTPAANAAQFIARTSGPARAGFRQYKVPASVTIAQAILESGWGRSWLTRRDHSYFGIKCFGNPGGIALGCRSYATHECDGKKCYPTTAQFRAYRNANGSFADHGRFLTVNPRYRNAFRYSNDPNRFAVEIHKAGYATSPTYAQNLIKLMKAYDLYRFDR</sequence>
<gene>
    <name evidence="4" type="ORF">Pa4123_23400</name>
</gene>
<keyword evidence="1" id="KW-0378">Hydrolase</keyword>
<feature type="signal peptide" evidence="2">
    <location>
        <begin position="1"/>
        <end position="25"/>
    </location>
</feature>
<evidence type="ECO:0000313" key="5">
    <source>
        <dbReference type="Proteomes" id="UP001144280"/>
    </source>
</evidence>
<keyword evidence="2" id="KW-0732">Signal</keyword>
<proteinExistence type="predicted"/>
<comment type="caution">
    <text evidence="4">The sequence shown here is derived from an EMBL/GenBank/DDBJ whole genome shotgun (WGS) entry which is preliminary data.</text>
</comment>
<dbReference type="Pfam" id="PF01832">
    <property type="entry name" value="Glucosaminidase"/>
    <property type="match status" value="1"/>
</dbReference>
<name>A0ABQ5QT30_9ACTN</name>
<organism evidence="4 5">
    <name type="scientific">Phytohabitans aurantiacus</name>
    <dbReference type="NCBI Taxonomy" id="3016789"/>
    <lineage>
        <taxon>Bacteria</taxon>
        <taxon>Bacillati</taxon>
        <taxon>Actinomycetota</taxon>
        <taxon>Actinomycetes</taxon>
        <taxon>Micromonosporales</taxon>
        <taxon>Micromonosporaceae</taxon>
    </lineage>
</organism>
<evidence type="ECO:0000313" key="4">
    <source>
        <dbReference type="EMBL" id="GLH97066.1"/>
    </source>
</evidence>
<reference evidence="4" key="1">
    <citation type="submission" date="2022-12" db="EMBL/GenBank/DDBJ databases">
        <title>New Phytohabitans aurantiacus sp. RD004123 nov., an actinomycete isolated from soil.</title>
        <authorList>
            <person name="Triningsih D.W."/>
            <person name="Harunari E."/>
            <person name="Igarashi Y."/>
        </authorList>
    </citation>
    <scope>NUCLEOTIDE SEQUENCE</scope>
    <source>
        <strain evidence="4">RD004123</strain>
    </source>
</reference>
<accession>A0ABQ5QT30</accession>
<dbReference type="Gene3D" id="1.10.530.10">
    <property type="match status" value="1"/>
</dbReference>
<dbReference type="Gene3D" id="4.10.80.30">
    <property type="entry name" value="DNA polymerase, domain 6"/>
    <property type="match status" value="1"/>
</dbReference>
<protein>
    <recommendedName>
        <fullName evidence="3">Mannosyl-glycoprotein endo-beta-N-acetylglucosamidase-like domain-containing protein</fullName>
    </recommendedName>
</protein>
<dbReference type="EMBL" id="BSDI01000008">
    <property type="protein sequence ID" value="GLH97066.1"/>
    <property type="molecule type" value="Genomic_DNA"/>
</dbReference>
<dbReference type="PANTHER" id="PTHR33308:SF9">
    <property type="entry name" value="PEPTIDOGLYCAN HYDROLASE FLGJ"/>
    <property type="match status" value="1"/>
</dbReference>
<dbReference type="Proteomes" id="UP001144280">
    <property type="component" value="Unassembled WGS sequence"/>
</dbReference>
<evidence type="ECO:0000256" key="1">
    <source>
        <dbReference type="ARBA" id="ARBA00022801"/>
    </source>
</evidence>
<dbReference type="PANTHER" id="PTHR33308">
    <property type="entry name" value="PEPTIDOGLYCAN HYDROLASE FLGJ"/>
    <property type="match status" value="1"/>
</dbReference>